<protein>
    <recommendedName>
        <fullName evidence="4">Tudor domain-containing protein</fullName>
    </recommendedName>
</protein>
<dbReference type="InterPro" id="IPR013083">
    <property type="entry name" value="Znf_RING/FYVE/PHD"/>
</dbReference>
<dbReference type="OMA" id="WFRGIVS"/>
<keyword evidence="3" id="KW-0862">Zinc</keyword>
<evidence type="ECO:0000259" key="4">
    <source>
        <dbReference type="PROSITE" id="PS50304"/>
    </source>
</evidence>
<dbReference type="PROSITE" id="PS00518">
    <property type="entry name" value="ZF_RING_1"/>
    <property type="match status" value="1"/>
</dbReference>
<reference evidence="6" key="1">
    <citation type="submission" date="2011-08" db="EMBL/GenBank/DDBJ databases">
        <authorList>
            <person name="Rombauts S."/>
        </authorList>
    </citation>
    <scope>NUCLEOTIDE SEQUENCE</scope>
    <source>
        <strain evidence="6">London</strain>
    </source>
</reference>
<gene>
    <name evidence="5" type="primary">107362664</name>
</gene>
<keyword evidence="6" id="KW-1185">Reference proteome</keyword>
<dbReference type="HOGENOM" id="CLU_245645_0_0_1"/>
<dbReference type="OrthoDB" id="6502730at2759"/>
<dbReference type="Proteomes" id="UP000015104">
    <property type="component" value="Unassembled WGS sequence"/>
</dbReference>
<evidence type="ECO:0000256" key="1">
    <source>
        <dbReference type="ARBA" id="ARBA00022723"/>
    </source>
</evidence>
<dbReference type="Gene3D" id="2.30.30.140">
    <property type="match status" value="3"/>
</dbReference>
<sequence>MSLYRCVNKFCEENLDYNPGVANEVILNDREKEIPFNARILLTCGHSICEKCIYGIAVKNQNFYKCDDCGKTTSFSQRTIDKVRNNKPKLNPIVRWNEDGADDLNYEAFSIGAAFNSGRISVSSTPVVDLDELGQAEIPTISVHSYRDEPEVTSIPAKISNAPDNFKAIINDAVSMYRLCGKSLKHLFDAKAAVNKKYVSTKEAIRKRFHILHGLLQLQEANLVKELKKSKNNNIKTLAAKEKEVDGVRSHLKNQILRSPQFAFIQSGNPVKHEIASIRPKRLKIERVDEIPDYLSSLNKPHDEIRETIVKLTDFSKAVNFEVKIAFAPLISTPGAYNTPNTPNTPAVHELNISRKSAQTSIMHIPFIKQQLATIHDVKDSGYFDAHLPIDKSASSSLNKAINSRISVFLHPPISSKIKPQSSYIVWHDQKKEWVRAKLTRLEECPDKSEKENFCLLPHSFKPKRAAVLLTDYNNEIYKTRLENLRESTAELSDINIYPRLLKVWKCRLQNVQADSSAFRKYVLQFCPNNITVKLLILSEPNSETYTYDVDVVHNISEPCSHQPTLIEYLIYANVAKLRDGRAFPYRDPHLLKNFKEPPGFSPGPAHSVDVTYIKTPNHFYVNSARERQEIDNLEAKLADKYKDPILSVAYRLYYPRVGFPCAARCALFFDKNKKEKTFRRGSITSIEKKSDGSAERIVFYAVDYGEHVNVTFSDLRIIPESFVKFPIQAFKCSLANIQPKVGSWGANAIKEFQSYFQAVNILTSIIVVDKSAEMHNVILTIHNFHGDEDGIINDILIKNGFAVKPTPVLRTNNDANNTNPLASRSSPNRVNKYNFSCYNLLREMVSKFKRYHLTTIDSLIQVRVTSFNSPGSFFIQINSPEVRTDIGNFMKRLDEEYSGVDVTTPNSSAYQGFPVGEVCMYLYRPKHLHSAIWRRGLVQEFIGGGLQQSSSDPRAKNQVTGDSKYKLRDRDFGIDVEIQRKYMRCIPPSHHLRRDGEKCIECFIAGIKPADNTWSSRAIEHCKEILAKPTIELFIKIEDILDENQPQKIPVDLIFKTHEAPSIFEPAEDHYFSLRYELIECNFARMLSDELQYDKEIEADDDSKYIDRKMPQHFSDDSSISTLKLGYYSDDQATEAIKYMEAEKPASADFSAICTSVDEGPAIWFTIKSDSPKDPNIGTINKVILRALIQKEKFETFKGNADIGRACIVYNDNRWWRGTIQENIGNKINVLYIDTGAKRDHFIEDLSSEIFCEGIPGLALFGKLYKCVTFSKRPRGAQLLKSYLNEHVSGKVIRVHWENFKSDRDMLISVELEEENSDLKSQLLAYDLIEETEEVLEDHPHYIQTSLKLMEKSQYSFPSYEFSPDIFYPVIIGDLAVENYLCLQLTWFTNVDSAEKEDINDLCNKFVQDEDRIKAEYRGFQKAVDFPVGSSCCALWNGEWFRGIVSDVVETRAQYKVFFVDWGNSDIIKLQDMRIIPDDLSLRGRPIFGFFVRLSNIRPARNGIWTKRLFDMMKRAVEDSAGSSYVIKVKSMRMPFDVELWIADDDQRPVELLFQNLIEDGHLETC</sequence>
<evidence type="ECO:0000256" key="2">
    <source>
        <dbReference type="ARBA" id="ARBA00022771"/>
    </source>
</evidence>
<name>T1KC23_TETUR</name>
<dbReference type="EnsemblMetazoa" id="tetur08g06110.1">
    <property type="protein sequence ID" value="tetur08g06110.1"/>
    <property type="gene ID" value="tetur08g06110"/>
</dbReference>
<keyword evidence="2" id="KW-0863">Zinc-finger</keyword>
<dbReference type="SMART" id="SM00333">
    <property type="entry name" value="TUDOR"/>
    <property type="match status" value="3"/>
</dbReference>
<dbReference type="Pfam" id="PF00567">
    <property type="entry name" value="TUDOR"/>
    <property type="match status" value="3"/>
</dbReference>
<dbReference type="InterPro" id="IPR035437">
    <property type="entry name" value="SNase_OB-fold_sf"/>
</dbReference>
<accession>T1KC23</accession>
<reference evidence="5" key="2">
    <citation type="submission" date="2015-06" db="UniProtKB">
        <authorList>
            <consortium name="EnsemblMetazoa"/>
        </authorList>
    </citation>
    <scope>IDENTIFICATION</scope>
</reference>
<feature type="domain" description="Tudor" evidence="4">
    <location>
        <begin position="1426"/>
        <end position="1484"/>
    </location>
</feature>
<keyword evidence="1" id="KW-0479">Metal-binding</keyword>
<evidence type="ECO:0000313" key="5">
    <source>
        <dbReference type="EnsemblMetazoa" id="tetur08g06110.1"/>
    </source>
</evidence>
<dbReference type="GO" id="GO:0005737">
    <property type="term" value="C:cytoplasm"/>
    <property type="evidence" value="ECO:0007669"/>
    <property type="project" value="UniProtKB-ARBA"/>
</dbReference>
<dbReference type="Gene3D" id="3.30.40.10">
    <property type="entry name" value="Zinc/RING finger domain, C3HC4 (zinc finger)"/>
    <property type="match status" value="1"/>
</dbReference>
<dbReference type="PROSITE" id="PS50304">
    <property type="entry name" value="TUDOR"/>
    <property type="match status" value="1"/>
</dbReference>
<dbReference type="EMBL" id="CAEY01001957">
    <property type="status" value="NOT_ANNOTATED_CDS"/>
    <property type="molecule type" value="Genomic_DNA"/>
</dbReference>
<dbReference type="PANTHER" id="PTHR16442:SF1">
    <property type="entry name" value="RING FINGER PROTEIN 17"/>
    <property type="match status" value="1"/>
</dbReference>
<dbReference type="Gene3D" id="2.40.50.90">
    <property type="match status" value="3"/>
</dbReference>
<proteinExistence type="predicted"/>
<organism evidence="5 6">
    <name type="scientific">Tetranychus urticae</name>
    <name type="common">Two-spotted spider mite</name>
    <dbReference type="NCBI Taxonomy" id="32264"/>
    <lineage>
        <taxon>Eukaryota</taxon>
        <taxon>Metazoa</taxon>
        <taxon>Ecdysozoa</taxon>
        <taxon>Arthropoda</taxon>
        <taxon>Chelicerata</taxon>
        <taxon>Arachnida</taxon>
        <taxon>Acari</taxon>
        <taxon>Acariformes</taxon>
        <taxon>Trombidiformes</taxon>
        <taxon>Prostigmata</taxon>
        <taxon>Eleutherengona</taxon>
        <taxon>Raphignathae</taxon>
        <taxon>Tetranychoidea</taxon>
        <taxon>Tetranychidae</taxon>
        <taxon>Tetranychus</taxon>
    </lineage>
</organism>
<dbReference type="InterPro" id="IPR002999">
    <property type="entry name" value="Tudor"/>
</dbReference>
<evidence type="ECO:0000313" key="6">
    <source>
        <dbReference type="Proteomes" id="UP000015104"/>
    </source>
</evidence>
<dbReference type="InterPro" id="IPR017907">
    <property type="entry name" value="Znf_RING_CS"/>
</dbReference>
<dbReference type="STRING" id="32264.T1KC23"/>
<dbReference type="SUPFAM" id="SSF63748">
    <property type="entry name" value="Tudor/PWWP/MBT"/>
    <property type="match status" value="3"/>
</dbReference>
<dbReference type="GO" id="GO:0008270">
    <property type="term" value="F:zinc ion binding"/>
    <property type="evidence" value="ECO:0007669"/>
    <property type="project" value="UniProtKB-KW"/>
</dbReference>
<evidence type="ECO:0000256" key="3">
    <source>
        <dbReference type="ARBA" id="ARBA00022833"/>
    </source>
</evidence>
<dbReference type="PANTHER" id="PTHR16442">
    <property type="entry name" value="RING FINGER PROTEIN 17"/>
    <property type="match status" value="1"/>
</dbReference>
<dbReference type="KEGG" id="tut:107362664"/>
<dbReference type="CDD" id="cd20379">
    <property type="entry name" value="Tudor_dTUD-like"/>
    <property type="match status" value="1"/>
</dbReference>
<dbReference type="eggNOG" id="KOG2039">
    <property type="taxonomic scope" value="Eukaryota"/>
</dbReference>